<dbReference type="SUPFAM" id="SSF56672">
    <property type="entry name" value="DNA/RNA polymerases"/>
    <property type="match status" value="1"/>
</dbReference>
<proteinExistence type="predicted"/>
<dbReference type="InterPro" id="IPR043502">
    <property type="entry name" value="DNA/RNA_pol_sf"/>
</dbReference>
<evidence type="ECO:0000313" key="2">
    <source>
        <dbReference type="EMBL" id="KAK1662915.1"/>
    </source>
</evidence>
<comment type="caution">
    <text evidence="2">The sequence shown here is derived from an EMBL/GenBank/DDBJ whole genome shotgun (WGS) entry which is preliminary data.</text>
</comment>
<protein>
    <recommendedName>
        <fullName evidence="1">Reverse transcriptase Ty1/copia-type domain-containing protein</fullName>
    </recommendedName>
</protein>
<sequence length="290" mass="32579">MLEEMASIEDNDTWRLVDLPSGHRPIGLKWVFKVKRDERGAIIKHKARLVAKGYVQRYGVDYDEVFAPVARLESVRLLLALAGHEGWAVHHMDVKTAFLNGDLNEEVYVDQPPGFKVAGQEHKVLRLQKALYGLKQAPRAWNAKLDARPVPVLPVFGFRNLVRKYSRNWVNQRQGLLRSFQKTEKETKWGHGVARPGAAQALAARPYCLGPSRRPPNYSLQIALIETPVTKEPDTENLPARDAAVANPISGDSGDRLRHPVERGIITGGLYIIMPASGLMREVYHWTMGA</sequence>
<dbReference type="InterPro" id="IPR013103">
    <property type="entry name" value="RVT_2"/>
</dbReference>
<feature type="domain" description="Reverse transcriptase Ty1/copia-type" evidence="1">
    <location>
        <begin position="11"/>
        <end position="146"/>
    </location>
</feature>
<dbReference type="AlphaFoldDB" id="A0AAD8SS57"/>
<gene>
    <name evidence="2" type="ORF">QYE76_051074</name>
</gene>
<dbReference type="EMBL" id="JAUUTY010000003">
    <property type="protein sequence ID" value="KAK1662915.1"/>
    <property type="molecule type" value="Genomic_DNA"/>
</dbReference>
<dbReference type="Proteomes" id="UP001231189">
    <property type="component" value="Unassembled WGS sequence"/>
</dbReference>
<name>A0AAD8SS57_LOLMU</name>
<evidence type="ECO:0000313" key="3">
    <source>
        <dbReference type="Proteomes" id="UP001231189"/>
    </source>
</evidence>
<evidence type="ECO:0000259" key="1">
    <source>
        <dbReference type="Pfam" id="PF07727"/>
    </source>
</evidence>
<dbReference type="Pfam" id="PF07727">
    <property type="entry name" value="RVT_2"/>
    <property type="match status" value="1"/>
</dbReference>
<keyword evidence="3" id="KW-1185">Reference proteome</keyword>
<reference evidence="2" key="1">
    <citation type="submission" date="2023-07" db="EMBL/GenBank/DDBJ databases">
        <title>A chromosome-level genome assembly of Lolium multiflorum.</title>
        <authorList>
            <person name="Chen Y."/>
            <person name="Copetti D."/>
            <person name="Kolliker R."/>
            <person name="Studer B."/>
        </authorList>
    </citation>
    <scope>NUCLEOTIDE SEQUENCE</scope>
    <source>
        <strain evidence="2">02402/16</strain>
        <tissue evidence="2">Leaf</tissue>
    </source>
</reference>
<organism evidence="2 3">
    <name type="scientific">Lolium multiflorum</name>
    <name type="common">Italian ryegrass</name>
    <name type="synonym">Lolium perenne subsp. multiflorum</name>
    <dbReference type="NCBI Taxonomy" id="4521"/>
    <lineage>
        <taxon>Eukaryota</taxon>
        <taxon>Viridiplantae</taxon>
        <taxon>Streptophyta</taxon>
        <taxon>Embryophyta</taxon>
        <taxon>Tracheophyta</taxon>
        <taxon>Spermatophyta</taxon>
        <taxon>Magnoliopsida</taxon>
        <taxon>Liliopsida</taxon>
        <taxon>Poales</taxon>
        <taxon>Poaceae</taxon>
        <taxon>BOP clade</taxon>
        <taxon>Pooideae</taxon>
        <taxon>Poodae</taxon>
        <taxon>Poeae</taxon>
        <taxon>Poeae Chloroplast Group 2 (Poeae type)</taxon>
        <taxon>Loliodinae</taxon>
        <taxon>Loliinae</taxon>
        <taxon>Lolium</taxon>
    </lineage>
</organism>
<accession>A0AAD8SS57</accession>